<organism evidence="1 2">
    <name type="scientific">Trichinella papuae</name>
    <dbReference type="NCBI Taxonomy" id="268474"/>
    <lineage>
        <taxon>Eukaryota</taxon>
        <taxon>Metazoa</taxon>
        <taxon>Ecdysozoa</taxon>
        <taxon>Nematoda</taxon>
        <taxon>Enoplea</taxon>
        <taxon>Dorylaimia</taxon>
        <taxon>Trichinellida</taxon>
        <taxon>Trichinellidae</taxon>
        <taxon>Trichinella</taxon>
    </lineage>
</organism>
<evidence type="ECO:0000313" key="2">
    <source>
        <dbReference type="Proteomes" id="UP000054843"/>
    </source>
</evidence>
<name>A0A0V1MRR4_9BILA</name>
<evidence type="ECO:0000313" key="1">
    <source>
        <dbReference type="EMBL" id="KRZ74418.1"/>
    </source>
</evidence>
<dbReference type="OrthoDB" id="5917352at2759"/>
<keyword evidence="2" id="KW-1185">Reference proteome</keyword>
<protein>
    <submittedName>
        <fullName evidence="1">Uncharacterized protein</fullName>
    </submittedName>
</protein>
<accession>A0A0V1MRR4</accession>
<comment type="caution">
    <text evidence="1">The sequence shown here is derived from an EMBL/GenBank/DDBJ whole genome shotgun (WGS) entry which is preliminary data.</text>
</comment>
<reference evidence="1 2" key="1">
    <citation type="submission" date="2015-01" db="EMBL/GenBank/DDBJ databases">
        <title>Evolution of Trichinella species and genotypes.</title>
        <authorList>
            <person name="Korhonen P.K."/>
            <person name="Edoardo P."/>
            <person name="Giuseppe L.R."/>
            <person name="Gasser R.B."/>
        </authorList>
    </citation>
    <scope>NUCLEOTIDE SEQUENCE [LARGE SCALE GENOMIC DNA]</scope>
    <source>
        <strain evidence="1">ISS1980</strain>
    </source>
</reference>
<dbReference type="EMBL" id="JYDO01000050">
    <property type="protein sequence ID" value="KRZ74418.1"/>
    <property type="molecule type" value="Genomic_DNA"/>
</dbReference>
<dbReference type="AlphaFoldDB" id="A0A0V1MRR4"/>
<proteinExistence type="predicted"/>
<dbReference type="Proteomes" id="UP000054843">
    <property type="component" value="Unassembled WGS sequence"/>
</dbReference>
<sequence length="395" mass="45088">MKDSNSLPVVVVGVKRSTAYRAETSIIHKFSENNVQCNGGPKDLECMVEVDGTTYAVVRNAKVIIPLNCDDEEAKTSGKRGTYSNNEDFLSQIEMERDELMHLIPTPSERQMINLEFEDTDGAVIAEASDESTTKIHCENNATECVAMEEEATEDCCQNQENKLKAIKGTSRYRFRPKRTYRGKITTPPYLRQVTFDIEWLRFGEYQVDCSDVVELATFNITLYCRELSYTINVVDAFNSNVSFLANITIPLSNVKSMAFTDDNSVVLALKKPASVKNSKRRLAYPQGFDIFDGSLENSTVHYFKLRKQVASVEILRKLIKFDANLKDRLVTFKSGLGIVYKESSLPYSYNDIWRNKFIASIQEQRRRNDLKIANMTVYTHQWLFIVKQEKLAQG</sequence>
<gene>
    <name evidence="1" type="ORF">T10_5152</name>
</gene>